<accession>A0ABN2MGU1</accession>
<dbReference type="Proteomes" id="UP001500218">
    <property type="component" value="Unassembled WGS sequence"/>
</dbReference>
<feature type="compositionally biased region" description="Basic and acidic residues" evidence="1">
    <location>
        <begin position="299"/>
        <end position="310"/>
    </location>
</feature>
<evidence type="ECO:0000256" key="1">
    <source>
        <dbReference type="SAM" id="MobiDB-lite"/>
    </source>
</evidence>
<feature type="compositionally biased region" description="Low complexity" evidence="1">
    <location>
        <begin position="311"/>
        <end position="320"/>
    </location>
</feature>
<name>A0ABN2MGU1_9ACTN</name>
<evidence type="ECO:0000313" key="3">
    <source>
        <dbReference type="EMBL" id="GAA1826538.1"/>
    </source>
</evidence>
<proteinExistence type="predicted"/>
<feature type="transmembrane region" description="Helical" evidence="2">
    <location>
        <begin position="118"/>
        <end position="137"/>
    </location>
</feature>
<feature type="compositionally biased region" description="Low complexity" evidence="1">
    <location>
        <begin position="208"/>
        <end position="224"/>
    </location>
</feature>
<feature type="region of interest" description="Disordered" evidence="1">
    <location>
        <begin position="242"/>
        <end position="326"/>
    </location>
</feature>
<feature type="region of interest" description="Disordered" evidence="1">
    <location>
        <begin position="186"/>
        <end position="224"/>
    </location>
</feature>
<evidence type="ECO:0000313" key="4">
    <source>
        <dbReference type="Proteomes" id="UP001500218"/>
    </source>
</evidence>
<feature type="compositionally biased region" description="Polar residues" evidence="1">
    <location>
        <begin position="275"/>
        <end position="284"/>
    </location>
</feature>
<keyword evidence="2" id="KW-0472">Membrane</keyword>
<feature type="compositionally biased region" description="Low complexity" evidence="1">
    <location>
        <begin position="186"/>
        <end position="201"/>
    </location>
</feature>
<dbReference type="EMBL" id="BAAALT010000229">
    <property type="protein sequence ID" value="GAA1826538.1"/>
    <property type="molecule type" value="Genomic_DNA"/>
</dbReference>
<keyword evidence="2" id="KW-1133">Transmembrane helix</keyword>
<keyword evidence="2" id="KW-0812">Transmembrane</keyword>
<protein>
    <submittedName>
        <fullName evidence="3">Uncharacterized protein</fullName>
    </submittedName>
</protein>
<evidence type="ECO:0000256" key="2">
    <source>
        <dbReference type="SAM" id="Phobius"/>
    </source>
</evidence>
<keyword evidence="4" id="KW-1185">Reference proteome</keyword>
<comment type="caution">
    <text evidence="3">The sequence shown here is derived from an EMBL/GenBank/DDBJ whole genome shotgun (WGS) entry which is preliminary data.</text>
</comment>
<gene>
    <name evidence="3" type="ORF">GCM10009682_52710</name>
</gene>
<organism evidence="3 4">
    <name type="scientific">Luedemannella flava</name>
    <dbReference type="NCBI Taxonomy" id="349316"/>
    <lineage>
        <taxon>Bacteria</taxon>
        <taxon>Bacillati</taxon>
        <taxon>Actinomycetota</taxon>
        <taxon>Actinomycetes</taxon>
        <taxon>Micromonosporales</taxon>
        <taxon>Micromonosporaceae</taxon>
        <taxon>Luedemannella</taxon>
    </lineage>
</organism>
<sequence>MSSRKQVVSAGPNVNVAEFGVSRSALAIRSGMALGALRRLPGQRPVGPTVAPADGLAGPAAVNRAALIASAHPASHQDPLAEQSSVNVLAADIAALPRADRTALRSVVTGMLNRAHQFSFGPGAMVVVMVVLGLVFGTNVGQAAAHTVAEITTTVVTRTVEKVAPVVRRIPHVPVPAVRDAVSLPATGSSAPAAGSVVPATDDAPSLGTSTPGRGSGPGRAAAVAGPIVPGAVVAEDARASTGRLGRGHAKGAEKRAHSQGPRSAKGRSKGRPAMSTTAHSSAKTRPAGHASGNSQATKRTESSDKKKSSSAEGKSPAKARSTRRN</sequence>
<reference evidence="3 4" key="1">
    <citation type="journal article" date="2019" name="Int. J. Syst. Evol. Microbiol.">
        <title>The Global Catalogue of Microorganisms (GCM) 10K type strain sequencing project: providing services to taxonomists for standard genome sequencing and annotation.</title>
        <authorList>
            <consortium name="The Broad Institute Genomics Platform"/>
            <consortium name="The Broad Institute Genome Sequencing Center for Infectious Disease"/>
            <person name="Wu L."/>
            <person name="Ma J."/>
        </authorList>
    </citation>
    <scope>NUCLEOTIDE SEQUENCE [LARGE SCALE GENOMIC DNA]</scope>
    <source>
        <strain evidence="3 4">JCM 13250</strain>
    </source>
</reference>
<dbReference type="RefSeq" id="WP_344138050.1">
    <property type="nucleotide sequence ID" value="NZ_BAAALT010000229.1"/>
</dbReference>